<evidence type="ECO:0000313" key="2">
    <source>
        <dbReference type="Proteomes" id="UP000198959"/>
    </source>
</evidence>
<organism evidence="1 2">
    <name type="scientific">Micromonospora pallida</name>
    <dbReference type="NCBI Taxonomy" id="145854"/>
    <lineage>
        <taxon>Bacteria</taxon>
        <taxon>Bacillati</taxon>
        <taxon>Actinomycetota</taxon>
        <taxon>Actinomycetes</taxon>
        <taxon>Micromonosporales</taxon>
        <taxon>Micromonosporaceae</taxon>
        <taxon>Micromonospora</taxon>
    </lineage>
</organism>
<sequence length="52" mass="5436">MPVTVLDQHPTGVCRQPAAPGAAPTVRIGGAVACPAPQRADRTTFPGWREAR</sequence>
<accession>A0A1C6TG85</accession>
<evidence type="ECO:0000313" key="1">
    <source>
        <dbReference type="EMBL" id="SCL40485.1"/>
    </source>
</evidence>
<keyword evidence="2" id="KW-1185">Reference proteome</keyword>
<dbReference type="RefSeq" id="WP_176738619.1">
    <property type="nucleotide sequence ID" value="NZ_FMHW01000002.1"/>
</dbReference>
<protein>
    <submittedName>
        <fullName evidence="1">Uncharacterized protein</fullName>
    </submittedName>
</protein>
<name>A0A1C6TG85_9ACTN</name>
<proteinExistence type="predicted"/>
<dbReference type="AlphaFoldDB" id="A0A1C6TG85"/>
<gene>
    <name evidence="1" type="ORF">GA0074692_5823</name>
</gene>
<dbReference type="EMBL" id="FMHW01000002">
    <property type="protein sequence ID" value="SCL40485.1"/>
    <property type="molecule type" value="Genomic_DNA"/>
</dbReference>
<reference evidence="2" key="1">
    <citation type="submission" date="2016-06" db="EMBL/GenBank/DDBJ databases">
        <authorList>
            <person name="Varghese N."/>
            <person name="Submissions Spin"/>
        </authorList>
    </citation>
    <scope>NUCLEOTIDE SEQUENCE [LARGE SCALE GENOMIC DNA]</scope>
    <source>
        <strain evidence="2">DSM 43817</strain>
    </source>
</reference>
<dbReference type="STRING" id="145854.GA0074692_5823"/>
<dbReference type="Proteomes" id="UP000198959">
    <property type="component" value="Unassembled WGS sequence"/>
</dbReference>